<dbReference type="PROSITE" id="PS50929">
    <property type="entry name" value="ABC_TM1F"/>
    <property type="match status" value="2"/>
</dbReference>
<dbReference type="GO" id="GO:0005774">
    <property type="term" value="C:vacuolar membrane"/>
    <property type="evidence" value="ECO:0007669"/>
    <property type="project" value="UniProtKB-SubCell"/>
</dbReference>
<evidence type="ECO:0000256" key="9">
    <source>
        <dbReference type="ARBA" id="ARBA00022741"/>
    </source>
</evidence>
<dbReference type="InterPro" id="IPR011527">
    <property type="entry name" value="ABC1_TM_dom"/>
</dbReference>
<evidence type="ECO:0000313" key="21">
    <source>
        <dbReference type="Proteomes" id="UP000005408"/>
    </source>
</evidence>
<dbReference type="EC" id="7.6.2.3" evidence="14"/>
<evidence type="ECO:0000256" key="5">
    <source>
        <dbReference type="ARBA" id="ARBA00022475"/>
    </source>
</evidence>
<evidence type="ECO:0000256" key="10">
    <source>
        <dbReference type="ARBA" id="ARBA00022840"/>
    </source>
</evidence>
<keyword evidence="13 17" id="KW-0472">Membrane</keyword>
<feature type="region of interest" description="Disordered" evidence="16">
    <location>
        <begin position="910"/>
        <end position="972"/>
    </location>
</feature>
<feature type="compositionally biased region" description="Basic and acidic residues" evidence="16">
    <location>
        <begin position="952"/>
        <end position="972"/>
    </location>
</feature>
<feature type="transmembrane region" description="Helical" evidence="17">
    <location>
        <begin position="486"/>
        <end position="505"/>
    </location>
</feature>
<evidence type="ECO:0000256" key="1">
    <source>
        <dbReference type="ARBA" id="ARBA00004128"/>
    </source>
</evidence>
<dbReference type="InterPro" id="IPR017871">
    <property type="entry name" value="ABC_transporter-like_CS"/>
</dbReference>
<dbReference type="InterPro" id="IPR027417">
    <property type="entry name" value="P-loop_NTPase"/>
</dbReference>
<evidence type="ECO:0000256" key="4">
    <source>
        <dbReference type="ARBA" id="ARBA00022448"/>
    </source>
</evidence>
<dbReference type="FunFam" id="3.40.50.300:FF:000074">
    <property type="entry name" value="Multidrug resistance-associated protein 5 isoform 1"/>
    <property type="match status" value="1"/>
</dbReference>
<dbReference type="Gene3D" id="3.40.50.300">
    <property type="entry name" value="P-loop containing nucleotide triphosphate hydrolases"/>
    <property type="match status" value="2"/>
</dbReference>
<comment type="similarity">
    <text evidence="3">Belongs to the ABC transporter superfamily. ABCC family. Conjugate transporter (TC 3.A.1.208) subfamily.</text>
</comment>
<dbReference type="FunFam" id="1.20.1560.10:FF:000020">
    <property type="entry name" value="ABC metal ion transporter"/>
    <property type="match status" value="1"/>
</dbReference>
<keyword evidence="11" id="KW-1278">Translocase</keyword>
<dbReference type="GO" id="GO:0016887">
    <property type="term" value="F:ATP hydrolysis activity"/>
    <property type="evidence" value="ECO:0007669"/>
    <property type="project" value="InterPro"/>
</dbReference>
<dbReference type="OMA" id="QWTDDPY"/>
<evidence type="ECO:0000256" key="15">
    <source>
        <dbReference type="ARBA" id="ARBA00047523"/>
    </source>
</evidence>
<feature type="domain" description="ABC transmembrane type-1" evidence="19">
    <location>
        <begin position="347"/>
        <end position="628"/>
    </location>
</feature>
<protein>
    <recommendedName>
        <fullName evidence="14">ABC-type glutathione-S-conjugate transporter</fullName>
        <ecNumber evidence="14">7.6.2.3</ecNumber>
    </recommendedName>
</protein>
<dbReference type="CDD" id="cd03244">
    <property type="entry name" value="ABCC_MRP_domain2"/>
    <property type="match status" value="1"/>
</dbReference>
<evidence type="ECO:0000259" key="18">
    <source>
        <dbReference type="PROSITE" id="PS50893"/>
    </source>
</evidence>
<evidence type="ECO:0000256" key="11">
    <source>
        <dbReference type="ARBA" id="ARBA00022967"/>
    </source>
</evidence>
<evidence type="ECO:0000256" key="3">
    <source>
        <dbReference type="ARBA" id="ARBA00009726"/>
    </source>
</evidence>
<feature type="transmembrane region" description="Helical" evidence="17">
    <location>
        <begin position="107"/>
        <end position="126"/>
    </location>
</feature>
<dbReference type="PANTHER" id="PTHR24223:SF443">
    <property type="entry name" value="MULTIDRUG-RESISTANCE LIKE PROTEIN 1, ISOFORM I"/>
    <property type="match status" value="1"/>
</dbReference>
<evidence type="ECO:0000256" key="7">
    <source>
        <dbReference type="ARBA" id="ARBA00022692"/>
    </source>
</evidence>
<evidence type="ECO:0000256" key="17">
    <source>
        <dbReference type="SAM" id="Phobius"/>
    </source>
</evidence>
<feature type="transmembrane region" description="Helical" evidence="17">
    <location>
        <begin position="1048"/>
        <end position="1071"/>
    </location>
</feature>
<feature type="domain" description="ABC transporter" evidence="18">
    <location>
        <begin position="660"/>
        <end position="884"/>
    </location>
</feature>
<dbReference type="NCBIfam" id="TIGR00957">
    <property type="entry name" value="MRP_assoc_pro"/>
    <property type="match status" value="1"/>
</dbReference>
<keyword evidence="21" id="KW-1185">Reference proteome</keyword>
<feature type="transmembrane region" description="Helical" evidence="17">
    <location>
        <begin position="602"/>
        <end position="627"/>
    </location>
</feature>
<evidence type="ECO:0000313" key="20">
    <source>
        <dbReference type="EnsemblMetazoa" id="G24723.1:cds"/>
    </source>
</evidence>
<feature type="transmembrane region" description="Helical" evidence="17">
    <location>
        <begin position="138"/>
        <end position="159"/>
    </location>
</feature>
<feature type="transmembrane region" description="Helical" evidence="17">
    <location>
        <begin position="992"/>
        <end position="1014"/>
    </location>
</feature>
<dbReference type="GO" id="GO:0005886">
    <property type="term" value="C:plasma membrane"/>
    <property type="evidence" value="ECO:0007669"/>
    <property type="project" value="UniProtKB-SubCell"/>
</dbReference>
<keyword evidence="6" id="KW-0926">Vacuole</keyword>
<keyword evidence="12 17" id="KW-1133">Transmembrane helix</keyword>
<dbReference type="InterPro" id="IPR003439">
    <property type="entry name" value="ABC_transporter-like_ATP-bd"/>
</dbReference>
<feature type="transmembrane region" description="Helical" evidence="17">
    <location>
        <begin position="77"/>
        <end position="95"/>
    </location>
</feature>
<dbReference type="InterPro" id="IPR036640">
    <property type="entry name" value="ABC1_TM_sf"/>
</dbReference>
<dbReference type="SMART" id="SM00382">
    <property type="entry name" value="AAA"/>
    <property type="match status" value="2"/>
</dbReference>
<dbReference type="InterPro" id="IPR056227">
    <property type="entry name" value="TMD0_ABC"/>
</dbReference>
<feature type="transmembrane region" description="Helical" evidence="17">
    <location>
        <begin position="171"/>
        <end position="191"/>
    </location>
</feature>
<evidence type="ECO:0000256" key="13">
    <source>
        <dbReference type="ARBA" id="ARBA00023136"/>
    </source>
</evidence>
<keyword evidence="8" id="KW-0677">Repeat</keyword>
<keyword evidence="9" id="KW-0547">Nucleotide-binding</keyword>
<reference evidence="20" key="1">
    <citation type="submission" date="2022-08" db="UniProtKB">
        <authorList>
            <consortium name="EnsemblMetazoa"/>
        </authorList>
    </citation>
    <scope>IDENTIFICATION</scope>
    <source>
        <strain evidence="20">05x7-T-G4-1.051#20</strain>
    </source>
</reference>
<comment type="subcellular location">
    <subcellularLocation>
        <location evidence="2">Cell membrane</location>
        <topology evidence="2">Multi-pass membrane protein</topology>
    </subcellularLocation>
    <subcellularLocation>
        <location evidence="1">Vacuole membrane</location>
        <topology evidence="1">Multi-pass membrane protein</topology>
    </subcellularLocation>
</comment>
<dbReference type="InterPro" id="IPR005292">
    <property type="entry name" value="MRP"/>
</dbReference>
<keyword evidence="4" id="KW-0813">Transport</keyword>
<dbReference type="GO" id="GO:0015431">
    <property type="term" value="F:ABC-type glutathione S-conjugate transporter activity"/>
    <property type="evidence" value="ECO:0007669"/>
    <property type="project" value="UniProtKB-EC"/>
</dbReference>
<feature type="domain" description="ABC transporter" evidence="18">
    <location>
        <begin position="1327"/>
        <end position="1561"/>
    </location>
</feature>
<dbReference type="CDD" id="cd18595">
    <property type="entry name" value="ABC_6TM_MRP1_2_3_6_D1_like"/>
    <property type="match status" value="1"/>
</dbReference>
<comment type="catalytic activity">
    <reaction evidence="15">
        <text>leukotriene C4(in) + ATP + H2O = leukotriene C4(out) + ADP + phosphate + H(+)</text>
        <dbReference type="Rhea" id="RHEA:38963"/>
        <dbReference type="ChEBI" id="CHEBI:15377"/>
        <dbReference type="ChEBI" id="CHEBI:15378"/>
        <dbReference type="ChEBI" id="CHEBI:30616"/>
        <dbReference type="ChEBI" id="CHEBI:43474"/>
        <dbReference type="ChEBI" id="CHEBI:57973"/>
        <dbReference type="ChEBI" id="CHEBI:456216"/>
    </reaction>
    <physiologicalReaction direction="left-to-right" evidence="15">
        <dbReference type="Rhea" id="RHEA:38964"/>
    </physiologicalReaction>
</comment>
<evidence type="ECO:0000256" key="2">
    <source>
        <dbReference type="ARBA" id="ARBA00004651"/>
    </source>
</evidence>
<dbReference type="SUPFAM" id="SSF52540">
    <property type="entry name" value="P-loop containing nucleoside triphosphate hydrolases"/>
    <property type="match status" value="2"/>
</dbReference>
<dbReference type="Pfam" id="PF00005">
    <property type="entry name" value="ABC_tran"/>
    <property type="match status" value="2"/>
</dbReference>
<dbReference type="PANTHER" id="PTHR24223">
    <property type="entry name" value="ATP-BINDING CASSETTE SUB-FAMILY C"/>
    <property type="match status" value="1"/>
</dbReference>
<feature type="transmembrane region" description="Helical" evidence="17">
    <location>
        <begin position="35"/>
        <end position="56"/>
    </location>
</feature>
<name>A0A8W8KS48_MAGGI</name>
<organism evidence="20 21">
    <name type="scientific">Magallana gigas</name>
    <name type="common">Pacific oyster</name>
    <name type="synonym">Crassostrea gigas</name>
    <dbReference type="NCBI Taxonomy" id="29159"/>
    <lineage>
        <taxon>Eukaryota</taxon>
        <taxon>Metazoa</taxon>
        <taxon>Spiralia</taxon>
        <taxon>Lophotrochozoa</taxon>
        <taxon>Mollusca</taxon>
        <taxon>Bivalvia</taxon>
        <taxon>Autobranchia</taxon>
        <taxon>Pteriomorphia</taxon>
        <taxon>Ostreida</taxon>
        <taxon>Ostreoidea</taxon>
        <taxon>Ostreidae</taxon>
        <taxon>Magallana</taxon>
    </lineage>
</organism>
<dbReference type="PROSITE" id="PS00211">
    <property type="entry name" value="ABC_TRANSPORTER_1"/>
    <property type="match status" value="2"/>
</dbReference>
<dbReference type="InterPro" id="IPR003593">
    <property type="entry name" value="AAA+_ATPase"/>
</dbReference>
<evidence type="ECO:0000256" key="16">
    <source>
        <dbReference type="SAM" id="MobiDB-lite"/>
    </source>
</evidence>
<dbReference type="EnsemblMetazoa" id="G24723.1">
    <property type="protein sequence ID" value="G24723.1:cds"/>
    <property type="gene ID" value="G24723"/>
</dbReference>
<evidence type="ECO:0000256" key="8">
    <source>
        <dbReference type="ARBA" id="ARBA00022737"/>
    </source>
</evidence>
<feature type="transmembrane region" description="Helical" evidence="17">
    <location>
        <begin position="1234"/>
        <end position="1255"/>
    </location>
</feature>
<dbReference type="FunFam" id="1.20.1560.10:FF:000001">
    <property type="entry name" value="ATP-binding cassette subfamily C member 1"/>
    <property type="match status" value="1"/>
</dbReference>
<dbReference type="FunFam" id="3.40.50.300:FF:000293">
    <property type="entry name" value="ATP binding cassette subfamily C member 1"/>
    <property type="match status" value="1"/>
</dbReference>
<dbReference type="Gene3D" id="1.20.1560.10">
    <property type="entry name" value="ABC transporter type 1, transmembrane domain"/>
    <property type="match status" value="2"/>
</dbReference>
<evidence type="ECO:0000256" key="6">
    <source>
        <dbReference type="ARBA" id="ARBA00022554"/>
    </source>
</evidence>
<feature type="transmembrane region" description="Helical" evidence="17">
    <location>
        <begin position="1124"/>
        <end position="1143"/>
    </location>
</feature>
<dbReference type="Pfam" id="PF24357">
    <property type="entry name" value="TMD0_ABC"/>
    <property type="match status" value="1"/>
</dbReference>
<dbReference type="CDD" id="cd03250">
    <property type="entry name" value="ABCC_MRP_domain1"/>
    <property type="match status" value="1"/>
</dbReference>
<dbReference type="GO" id="GO:0000323">
    <property type="term" value="C:lytic vacuole"/>
    <property type="evidence" value="ECO:0007669"/>
    <property type="project" value="UniProtKB-ARBA"/>
</dbReference>
<evidence type="ECO:0000256" key="12">
    <source>
        <dbReference type="ARBA" id="ARBA00022989"/>
    </source>
</evidence>
<dbReference type="Pfam" id="PF00664">
    <property type="entry name" value="ABC_membrane"/>
    <property type="match status" value="2"/>
</dbReference>
<dbReference type="InterPro" id="IPR050173">
    <property type="entry name" value="ABC_transporter_C-like"/>
</dbReference>
<evidence type="ECO:0000256" key="14">
    <source>
        <dbReference type="ARBA" id="ARBA00024220"/>
    </source>
</evidence>
<feature type="transmembrane region" description="Helical" evidence="17">
    <location>
        <begin position="563"/>
        <end position="590"/>
    </location>
</feature>
<keyword evidence="7 17" id="KW-0812">Transmembrane</keyword>
<dbReference type="GO" id="GO:0005524">
    <property type="term" value="F:ATP binding"/>
    <property type="evidence" value="ECO:0007669"/>
    <property type="project" value="UniProtKB-KW"/>
</dbReference>
<proteinExistence type="inferred from homology"/>
<evidence type="ECO:0000259" key="19">
    <source>
        <dbReference type="PROSITE" id="PS50929"/>
    </source>
</evidence>
<feature type="transmembrane region" description="Helical" evidence="17">
    <location>
        <begin position="381"/>
        <end position="401"/>
    </location>
</feature>
<sequence length="1566" mass="176285">MVDGFEEFCNGTLWNETLLLNNYYPQFTDCFQNTLLVWVPCGFLWATLPFYLPALLSSKDDDVPPVPLNWLNVSKSFLSLMLAFLSAVELIKAASDHESLHKTTVTAVYVALAIKVGSYMLSAVLIQLERGKGFITSGVLFVFFLLMTLAGIVPFYTYIEEKVYNYDLDRFVLFYISWSFLFIQLVLHCIAEKVTRRGYYELGRKPCPETKSSILSRLTYWWMNSLIINAFKKDLTEDDLFDLNPRDASDRVIPQFEEQWDKEVSKYRKTERKSSAPSGRQNVTFQVGKAQHHLQASERTPLVGTSSRTYSTTVEIKDPKKKQQEGASLFKVLAKTYGPDFLKAWGCKFLYDLLQMASPSLLSVLIEYVENKNTNKNEYEWKGYVYALGFFLIALLQSTFFHQNFHIGMTLGMRIRSALIAAVYKKSLTMNNEARKTSTVGEIVNLMSVDCQRMQDLSGYLWMIWSAPVQITLAMYLLWIQLGPSVLAGLGLMLLLIPVNAVISMKQRKLQVDLMKFKDKRLKLMSEVLNGMKVLKLYAWEPSFQDKIQEIRTKETNILKKNALYSAFSSFSFTTAPFLVTLVTFLTYVFTSDTGYLSAQKAFTSLALFNILRFPINLLPMMISYVIQANVSIGRISKFLKNGDLDPNAVQHEPKSDSVVSVENGTFSWDSELQPALRDVNIKIPAGKLVAVVGQVGSGKSSLLSALLGEMDKLSGSVNVYGNVAYVPQQAWIQNATVKDNILFGKHMEEGKYDEILEACALKTDLEILTGGDMTEIGEKGINLSGGQKQRVSLARAVYNNADIYMLDDPLSAVDSHVGKHIFQKVVGAKGLLRNKTRIMVTHGVHWLPLVDSIIVLIDGKITEMGTYDELLSHDGAFAQFLKTYLTQENPDEEEDEEIEQMKSKILERVESVTSDTGATSGEEGKARKRKDKSAKAPLARSISTIDGSELPGKDKKDVKAPGDQPKMKEKDKLIQEEKAEKGKVKWKVFMMYFRAIGMAASAIILAIFIIFQVSSVGANIWLSIWTTDKELANISLANTTEYQNRNYMFLGIYAAFGVVQGAVIMIYTLLATYKMVDASRKLHNAMLENVMKAPMSFFDTTPSGRIVNRFSRDVETTDSTLPMVLRMWMNMFFSTLSTFIVISYSTPLFMTIIVPVLIFYFAVQRFYVPTSRQLQRIESTTRSPIFNHFSESLSGASSIRAYYEQERFINESLSRVDKNILYYFARIASNRWLGWRLEFAGNLIVFAAAIFAVVTPNLSGGLVGLSVSYALQVTSALNMLVRQTAELETNVVAVERLKEYSEVETEAEWIRPFRRPPHDWPANGGVIFHDYKTRYREGLDLVLRGISFQVLGGQKVGIVGRTGAGKSSLTVALFRLIESAGGQIVIDGQRISDIGLHDLRGKLTILPQDPVLFSGTLRMNIDPFNAYTDENIWHALQHSHLKAFVEGLPEGLQHECGEGGQNLSVGQRQLVCLARTLLRKSKILILDEATAAVDMETDDLIQKTIRTEFKDSTVLTIAHRLNTIMDYDKVLVLDQGLVKEYDSPDNLLKNKTSVFYGMAKDANLV</sequence>
<keyword evidence="10" id="KW-0067">ATP-binding</keyword>
<keyword evidence="5" id="KW-1003">Cell membrane</keyword>
<accession>A0A8W8KS48</accession>
<dbReference type="Proteomes" id="UP000005408">
    <property type="component" value="Unassembled WGS sequence"/>
</dbReference>
<feature type="transmembrane region" description="Helical" evidence="17">
    <location>
        <begin position="1149"/>
        <end position="1169"/>
    </location>
</feature>
<dbReference type="OrthoDB" id="6500128at2759"/>
<dbReference type="PROSITE" id="PS50893">
    <property type="entry name" value="ABC_TRANSPORTER_2"/>
    <property type="match status" value="2"/>
</dbReference>
<dbReference type="SUPFAM" id="SSF90123">
    <property type="entry name" value="ABC transporter transmembrane region"/>
    <property type="match status" value="2"/>
</dbReference>
<dbReference type="CDD" id="cd18603">
    <property type="entry name" value="ABC_6TM_MRP1_2_3_6_D2_like"/>
    <property type="match status" value="1"/>
</dbReference>
<feature type="domain" description="ABC transmembrane type-1" evidence="19">
    <location>
        <begin position="1003"/>
        <end position="1290"/>
    </location>
</feature>